<dbReference type="InterPro" id="IPR001606">
    <property type="entry name" value="ARID_dom"/>
</dbReference>
<dbReference type="InterPro" id="IPR052406">
    <property type="entry name" value="Chromatin_Remodeling_Comp"/>
</dbReference>
<accession>A0A4P7MUN0</accession>
<feature type="region of interest" description="Disordered" evidence="5">
    <location>
        <begin position="181"/>
        <end position="303"/>
    </location>
</feature>
<dbReference type="SMART" id="SM01014">
    <property type="entry name" value="ARID"/>
    <property type="match status" value="1"/>
</dbReference>
<dbReference type="Proteomes" id="UP000294847">
    <property type="component" value="Chromosome 1"/>
</dbReference>
<sequence>MSVDSDDGAESSGANSPRNTSRASRASNVNSRTAKASPAQKTKVTHTIDRTPEYEEFIAKLRAYHKQRGTSFEPEPWVGSAHLDLLKVFKHVVAAGGYDHVSATTLEWRKLATELGLDVTDRSAAGVAYALKSAFLKYLAAWEIQTIHNKEPPPPLILEHESAKGGGLLTRTLENYTPKKAVPAAARASSVAASASETDDTPARKETPRAGGTTRSLRVAPPQRVIFQPDTGPSRQTRHAATPAQQPAQSQPTANTPPAQQPKTQYQPPPHSHPAPTAGHPQPGHPPPHMGNQVRGPSVAYSPQDPELMSALVQNFEPRLESPMQMRPVETPANNPVEFERKRRQEKFKAAGIKSGQLAIRPPPGTTVFEGPNIYMRCLCALRSGIPSEQAYALHHLVKISFERGDKFKFETFAGLAEGLVEKALEVGGLYFDVNWTVDYSGDPDECDPEVLDGLNGTPDILDRIAKLQPKTYLDNIQPADAADRMVHVTEAVLTIRNMVTLQENAVLMADFNVLRDLICIILHLPNSDTIVEIKHLALDIAEQLAPYIVLDTVDPLYQTLLAQLHSTDRGMILTSLRAIARLSINLGETSQLHDVPASILQNILDWLLLNDDEMIDACLDFLYTYTSHFVNVETLLKDVNAGYLVNHLVRLLSHGAKKFQREVVLEKESKLPSTDFVQPVPEDLRQQLLAMEEPERCYAWLKCLFEEDPESAITQIAIWQAFQAALSFPLQQMSRPMMGAAEFIRNVSHVFTHAGAQIVKEQGERGEIQRFIIKGVRPRIRPIAQDGTEYLPCMWRIPVPRNPNDPNAPLRVVNCGQHFLTPEKMYNHIIDDHLKESRDPSGKFMAKERDLFCAWGECNKYSRPQKMQLSTLMNHVKTHCAAAQQTAIVSLNIDGRRPRRTFIARPAKTINVSFEETAAVRDERSNQAQAAGIPLSSALVLRNIARNVSKSDGGVEDSSSEGGDASGKTLELLFRPVTARLCEIMMKNWLLAPYVTQILEITRDNY</sequence>
<dbReference type="SUPFAM" id="SSF46774">
    <property type="entry name" value="ARID-like"/>
    <property type="match status" value="1"/>
</dbReference>
<feature type="compositionally biased region" description="Low complexity" evidence="5">
    <location>
        <begin position="181"/>
        <end position="196"/>
    </location>
</feature>
<proteinExistence type="predicted"/>
<keyword evidence="4" id="KW-0539">Nucleus</keyword>
<dbReference type="OMA" id="DKYKFDS"/>
<evidence type="ECO:0000256" key="2">
    <source>
        <dbReference type="ARBA" id="ARBA00023015"/>
    </source>
</evidence>
<dbReference type="GO" id="GO:0016586">
    <property type="term" value="C:RSC-type complex"/>
    <property type="evidence" value="ECO:0007669"/>
    <property type="project" value="TreeGrafter"/>
</dbReference>
<dbReference type="GO" id="GO:0003677">
    <property type="term" value="F:DNA binding"/>
    <property type="evidence" value="ECO:0007669"/>
    <property type="project" value="InterPro"/>
</dbReference>
<evidence type="ECO:0000256" key="1">
    <source>
        <dbReference type="ARBA" id="ARBA00022853"/>
    </source>
</evidence>
<evidence type="ECO:0000256" key="4">
    <source>
        <dbReference type="ARBA" id="ARBA00023242"/>
    </source>
</evidence>
<feature type="compositionally biased region" description="Low complexity" evidence="5">
    <location>
        <begin position="14"/>
        <end position="34"/>
    </location>
</feature>
<name>A0A4P7MUN0_PYROR</name>
<dbReference type="PANTHER" id="PTHR22970">
    <property type="entry name" value="AT-RICH INTERACTIVE DOMAIN-CONTAINING PROTEIN 2"/>
    <property type="match status" value="1"/>
</dbReference>
<dbReference type="GO" id="GO:0006325">
    <property type="term" value="P:chromatin organization"/>
    <property type="evidence" value="ECO:0007669"/>
    <property type="project" value="UniProtKB-KW"/>
</dbReference>
<dbReference type="Gene3D" id="1.10.150.60">
    <property type="entry name" value="ARID DNA-binding domain"/>
    <property type="match status" value="1"/>
</dbReference>
<dbReference type="PANTHER" id="PTHR22970:SF14">
    <property type="entry name" value="AT-RICH INTERACTIVE DOMAIN-CONTAINING PROTEIN 2"/>
    <property type="match status" value="1"/>
</dbReference>
<dbReference type="PROSITE" id="PS51526">
    <property type="entry name" value="RFX_DBD"/>
    <property type="match status" value="1"/>
</dbReference>
<dbReference type="CDD" id="cd16100">
    <property type="entry name" value="ARID"/>
    <property type="match status" value="1"/>
</dbReference>
<dbReference type="InterPro" id="IPR036431">
    <property type="entry name" value="ARID_dom_sf"/>
</dbReference>
<keyword evidence="2" id="KW-0805">Transcription regulation</keyword>
<evidence type="ECO:0000256" key="5">
    <source>
        <dbReference type="SAM" id="MobiDB-lite"/>
    </source>
</evidence>
<evidence type="ECO:0000313" key="6">
    <source>
        <dbReference type="EMBL" id="QBZ53887.1"/>
    </source>
</evidence>
<keyword evidence="1" id="KW-0156">Chromatin regulator</keyword>
<feature type="compositionally biased region" description="Low complexity" evidence="5">
    <location>
        <begin position="239"/>
        <end position="265"/>
    </location>
</feature>
<evidence type="ECO:0000313" key="7">
    <source>
        <dbReference type="Proteomes" id="UP000294847"/>
    </source>
</evidence>
<dbReference type="VEuPathDB" id="FungiDB:M_BR32_EuGene_00083271"/>
<dbReference type="Gene3D" id="3.30.160.60">
    <property type="entry name" value="Classic Zinc Finger"/>
    <property type="match status" value="1"/>
</dbReference>
<keyword evidence="3" id="KW-0804">Transcription</keyword>
<dbReference type="GO" id="GO:0006355">
    <property type="term" value="P:regulation of DNA-templated transcription"/>
    <property type="evidence" value="ECO:0007669"/>
    <property type="project" value="InterPro"/>
</dbReference>
<dbReference type="Pfam" id="PF01388">
    <property type="entry name" value="ARID"/>
    <property type="match status" value="1"/>
</dbReference>
<organism evidence="6 7">
    <name type="scientific">Pyricularia oryzae</name>
    <name type="common">Rice blast fungus</name>
    <name type="synonym">Magnaporthe oryzae</name>
    <dbReference type="NCBI Taxonomy" id="318829"/>
    <lineage>
        <taxon>Eukaryota</taxon>
        <taxon>Fungi</taxon>
        <taxon>Dikarya</taxon>
        <taxon>Ascomycota</taxon>
        <taxon>Pezizomycotina</taxon>
        <taxon>Sordariomycetes</taxon>
        <taxon>Sordariomycetidae</taxon>
        <taxon>Magnaporthales</taxon>
        <taxon>Pyriculariaceae</taxon>
        <taxon>Pyricularia</taxon>
    </lineage>
</organism>
<dbReference type="PROSITE" id="PS51011">
    <property type="entry name" value="ARID"/>
    <property type="match status" value="1"/>
</dbReference>
<dbReference type="EMBL" id="CP034204">
    <property type="protein sequence ID" value="QBZ53887.1"/>
    <property type="molecule type" value="Genomic_DNA"/>
</dbReference>
<evidence type="ECO:0000256" key="3">
    <source>
        <dbReference type="ARBA" id="ARBA00023163"/>
    </source>
</evidence>
<feature type="region of interest" description="Disordered" evidence="5">
    <location>
        <begin position="1"/>
        <end position="46"/>
    </location>
</feature>
<dbReference type="InterPro" id="IPR016024">
    <property type="entry name" value="ARM-type_fold"/>
</dbReference>
<gene>
    <name evidence="6" type="ORF">PoMZ_09577</name>
</gene>
<dbReference type="SUPFAM" id="SSF48371">
    <property type="entry name" value="ARM repeat"/>
    <property type="match status" value="1"/>
</dbReference>
<reference evidence="6 7" key="1">
    <citation type="journal article" date="2019" name="Mol. Biol. Evol.">
        <title>Blast fungal genomes show frequent chromosomal changes, gene gains and losses, and effector gene turnover.</title>
        <authorList>
            <person name="Gomez Luciano L.B."/>
            <person name="Jason Tsai I."/>
            <person name="Chuma I."/>
            <person name="Tosa Y."/>
            <person name="Chen Y.H."/>
            <person name="Li J.Y."/>
            <person name="Li M.Y."/>
            <person name="Jade Lu M.Y."/>
            <person name="Nakayashiki H."/>
            <person name="Li W.H."/>
        </authorList>
    </citation>
    <scope>NUCLEOTIDE SEQUENCE [LARGE SCALE GENOMIC DNA]</scope>
    <source>
        <strain evidence="6">MZ5-1-6</strain>
    </source>
</reference>
<dbReference type="AlphaFoldDB" id="A0A4P7MUN0"/>
<dbReference type="SMART" id="SM00501">
    <property type="entry name" value="BRIGHT"/>
    <property type="match status" value="1"/>
</dbReference>
<dbReference type="InterPro" id="IPR003150">
    <property type="entry name" value="DNA-bd_RFX"/>
</dbReference>
<protein>
    <submittedName>
        <fullName evidence="6">Uncharacterized protein</fullName>
    </submittedName>
</protein>